<feature type="transmembrane region" description="Helical" evidence="9">
    <location>
        <begin position="7"/>
        <end position="25"/>
    </location>
</feature>
<evidence type="ECO:0000256" key="8">
    <source>
        <dbReference type="ARBA" id="ARBA00023315"/>
    </source>
</evidence>
<comment type="function">
    <text evidence="9">Catalyzes the phospholipid dependent N-acylation of the N-terminal cysteine of apolipoprotein, the last step in lipoprotein maturation.</text>
</comment>
<dbReference type="PANTHER" id="PTHR38686">
    <property type="entry name" value="APOLIPOPROTEIN N-ACYLTRANSFERASE"/>
    <property type="match status" value="1"/>
</dbReference>
<dbReference type="InterPro" id="IPR045378">
    <property type="entry name" value="LNT_N"/>
</dbReference>
<dbReference type="InterPro" id="IPR036526">
    <property type="entry name" value="C-N_Hydrolase_sf"/>
</dbReference>
<comment type="catalytic activity">
    <reaction evidence="9">
        <text>N-terminal S-1,2-diacyl-sn-glyceryl-L-cysteinyl-[lipoprotein] + a glycerophospholipid = N-acyl-S-1,2-diacyl-sn-glyceryl-L-cysteinyl-[lipoprotein] + a 2-acyl-sn-glycero-3-phospholipid + H(+)</text>
        <dbReference type="Rhea" id="RHEA:48228"/>
        <dbReference type="Rhea" id="RHEA-COMP:14681"/>
        <dbReference type="Rhea" id="RHEA-COMP:14684"/>
        <dbReference type="ChEBI" id="CHEBI:15378"/>
        <dbReference type="ChEBI" id="CHEBI:136912"/>
        <dbReference type="ChEBI" id="CHEBI:140656"/>
        <dbReference type="ChEBI" id="CHEBI:140657"/>
        <dbReference type="ChEBI" id="CHEBI:140660"/>
        <dbReference type="EC" id="2.3.1.269"/>
    </reaction>
</comment>
<dbReference type="Pfam" id="PF00795">
    <property type="entry name" value="CN_hydrolase"/>
    <property type="match status" value="1"/>
</dbReference>
<keyword evidence="13" id="KW-1185">Reference proteome</keyword>
<feature type="transmembrane region" description="Helical" evidence="9">
    <location>
        <begin position="54"/>
        <end position="79"/>
    </location>
</feature>
<dbReference type="RefSeq" id="WP_304384126.1">
    <property type="nucleotide sequence ID" value="NZ_JAUPBL010000002.1"/>
</dbReference>
<dbReference type="PANTHER" id="PTHR38686:SF1">
    <property type="entry name" value="APOLIPOPROTEIN N-ACYLTRANSFERASE"/>
    <property type="match status" value="1"/>
</dbReference>
<accession>A0ABT8YWS1</accession>
<evidence type="ECO:0000313" key="13">
    <source>
        <dbReference type="Proteomes" id="UP001175147"/>
    </source>
</evidence>
<feature type="region of interest" description="Disordered" evidence="10">
    <location>
        <begin position="755"/>
        <end position="777"/>
    </location>
</feature>
<keyword evidence="6 9" id="KW-1133">Transmembrane helix</keyword>
<proteinExistence type="inferred from homology"/>
<evidence type="ECO:0000259" key="11">
    <source>
        <dbReference type="PROSITE" id="PS50263"/>
    </source>
</evidence>
<feature type="transmembrane region" description="Helical" evidence="9">
    <location>
        <begin position="165"/>
        <end position="190"/>
    </location>
</feature>
<feature type="domain" description="CN hydrolase" evidence="11">
    <location>
        <begin position="277"/>
        <end position="563"/>
    </location>
</feature>
<dbReference type="Proteomes" id="UP001175147">
    <property type="component" value="Unassembled WGS sequence"/>
</dbReference>
<dbReference type="Gene3D" id="3.60.110.10">
    <property type="entry name" value="Carbon-nitrogen hydrolase"/>
    <property type="match status" value="1"/>
</dbReference>
<dbReference type="EMBL" id="JAUPBM010000018">
    <property type="protein sequence ID" value="MDO7019668.1"/>
    <property type="molecule type" value="Genomic_DNA"/>
</dbReference>
<feature type="transmembrane region" description="Helical" evidence="9">
    <location>
        <begin position="134"/>
        <end position="153"/>
    </location>
</feature>
<evidence type="ECO:0000256" key="3">
    <source>
        <dbReference type="ARBA" id="ARBA00022475"/>
    </source>
</evidence>
<keyword evidence="3 9" id="KW-1003">Cell membrane</keyword>
<dbReference type="InterPro" id="IPR004563">
    <property type="entry name" value="Apolipo_AcylTrfase"/>
</dbReference>
<organism evidence="12 13">
    <name type="scientific">Brachyspira innocens</name>
    <dbReference type="NCBI Taxonomy" id="13264"/>
    <lineage>
        <taxon>Bacteria</taxon>
        <taxon>Pseudomonadati</taxon>
        <taxon>Spirochaetota</taxon>
        <taxon>Spirochaetia</taxon>
        <taxon>Brachyspirales</taxon>
        <taxon>Brachyspiraceae</taxon>
        <taxon>Brachyspira</taxon>
    </lineage>
</organism>
<evidence type="ECO:0000256" key="10">
    <source>
        <dbReference type="SAM" id="MobiDB-lite"/>
    </source>
</evidence>
<dbReference type="PROSITE" id="PS50263">
    <property type="entry name" value="CN_HYDROLASE"/>
    <property type="match status" value="1"/>
</dbReference>
<comment type="subcellular location">
    <subcellularLocation>
        <location evidence="1 9">Cell membrane</location>
        <topology evidence="1 9">Multi-pass membrane protein</topology>
    </subcellularLocation>
</comment>
<keyword evidence="8 9" id="KW-0012">Acyltransferase</keyword>
<dbReference type="Pfam" id="PF20154">
    <property type="entry name" value="LNT_N"/>
    <property type="match status" value="1"/>
</dbReference>
<dbReference type="CDD" id="cd07571">
    <property type="entry name" value="ALP_N-acyl_transferase"/>
    <property type="match status" value="1"/>
</dbReference>
<dbReference type="HAMAP" id="MF_01148">
    <property type="entry name" value="Lnt"/>
    <property type="match status" value="1"/>
</dbReference>
<evidence type="ECO:0000256" key="5">
    <source>
        <dbReference type="ARBA" id="ARBA00022692"/>
    </source>
</evidence>
<protein>
    <recommendedName>
        <fullName evidence="9">Apolipoprotein N-acyltransferase</fullName>
        <shortName evidence="9">ALP N-acyltransferase</shortName>
        <ecNumber evidence="9">2.3.1.269</ecNumber>
    </recommendedName>
</protein>
<evidence type="ECO:0000256" key="2">
    <source>
        <dbReference type="ARBA" id="ARBA00010065"/>
    </source>
</evidence>
<dbReference type="InterPro" id="IPR003010">
    <property type="entry name" value="C-N_Hydrolase"/>
</dbReference>
<evidence type="ECO:0000313" key="12">
    <source>
        <dbReference type="EMBL" id="MDO7019668.1"/>
    </source>
</evidence>
<dbReference type="SUPFAM" id="SSF56317">
    <property type="entry name" value="Carbon-nitrogen hydrolase"/>
    <property type="match status" value="1"/>
</dbReference>
<comment type="caution">
    <text evidence="12">The sequence shown here is derived from an EMBL/GenBank/DDBJ whole genome shotgun (WGS) entry which is preliminary data.</text>
</comment>
<feature type="transmembrane region" description="Helical" evidence="9">
    <location>
        <begin position="576"/>
        <end position="598"/>
    </location>
</feature>
<reference evidence="12" key="1">
    <citation type="submission" date="2023-07" db="EMBL/GenBank/DDBJ databases">
        <title>Mucosal microbiota of week-old chicken and adult hens.</title>
        <authorList>
            <person name="Volf J."/>
            <person name="Karasova D."/>
            <person name="Crhanova M."/>
            <person name="Faldynova M."/>
            <person name="Prikrylova H."/>
            <person name="Zeman M."/>
            <person name="Babak V."/>
            <person name="Rajova J."/>
            <person name="Rychlik I."/>
        </authorList>
    </citation>
    <scope>NUCLEOTIDE SEQUENCE</scope>
    <source>
        <strain evidence="12">ET902</strain>
    </source>
</reference>
<feature type="transmembrane region" description="Helical" evidence="9">
    <location>
        <begin position="31"/>
        <end position="47"/>
    </location>
</feature>
<evidence type="ECO:0000256" key="4">
    <source>
        <dbReference type="ARBA" id="ARBA00022679"/>
    </source>
</evidence>
<dbReference type="NCBIfam" id="TIGR00546">
    <property type="entry name" value="lnt"/>
    <property type="match status" value="1"/>
</dbReference>
<comment type="similarity">
    <text evidence="2 9">Belongs to the CN hydrolase family. Apolipoprotein N-acyltransferase subfamily.</text>
</comment>
<name>A0ABT8YWS1_9SPIR</name>
<evidence type="ECO:0000256" key="1">
    <source>
        <dbReference type="ARBA" id="ARBA00004651"/>
    </source>
</evidence>
<keyword evidence="7 9" id="KW-0472">Membrane</keyword>
<feature type="transmembrane region" description="Helical" evidence="9">
    <location>
        <begin position="202"/>
        <end position="222"/>
    </location>
</feature>
<gene>
    <name evidence="9 12" type="primary">lnt</name>
    <name evidence="12" type="ORF">Q5M86_02650</name>
</gene>
<evidence type="ECO:0000256" key="6">
    <source>
        <dbReference type="ARBA" id="ARBA00022989"/>
    </source>
</evidence>
<evidence type="ECO:0000256" key="9">
    <source>
        <dbReference type="HAMAP-Rule" id="MF_01148"/>
    </source>
</evidence>
<feature type="transmembrane region" description="Helical" evidence="9">
    <location>
        <begin position="85"/>
        <end position="113"/>
    </location>
</feature>
<sequence length="777" mass="89482">MSKGNSYTVGVIILSIISAILLALAFPPLNFFPISFIALVPLNIIIYKSDKLRYYVISASIFVLVFFGYLLMWVTAFMLKETEAIVSFLTLFTILFLIIFLFYFPAMLLSGFLSKKLPEFRFITVPLVFTFMEYMRNVGYLGFPWGIIGYSQWNFSLFLQSADIFGVLGISFFVYFCNSVIAHYLLFFAERNISKKYQYKKPYIPAIVFISSFILILIYGAVKINIEESKRTLQPKTRIALIQKSFDPNVYWNNIYTGEPYRKNSKGIQGFAEKFLLKPEKFQNEEKPDGVTQNGTVSVRRIAKLARDASLSKPSLIVYPESVTLDSYGYYINEYKEIFDYGLVSNSIYPGIYNTYILYDMIRYTQTYHLLGTTIIKEDTNENAYNPYKYYNGMEFINDRGNVIGEYSKIKLVPGGESYPFQDNEFLLNTFPFKNIINFMYAQFDKAGANRWDRGRSITVFNHPNGYTFSGVICFESAFGDFVRKFVYNGAQTLAVITEDAWSYSDESLLQHFYMSVFRAVENRRDIVHNGNSGVTGHISSTGKIISTLPFWKPDYMVANVALNSDITIYTRFGEWFVFLCFIGILVLLFFATAKSLIELKEIIKKRFFLKQSAENDAVFAVIPSAKKVDEYINDEASDDIPSLDDIEEAVVKKKEKTQEVKTNTQIIDKNSEINNIKNNTEVIQKSKENSNIKGDTNTENKKIDLFSDKYTDYTKEMTDIIENSKSYSIFDDNKYTSDISSTLTTIIEENEETSARDKTIKNNNMKNNIKKDNKQH</sequence>
<keyword evidence="4 9" id="KW-0808">Transferase</keyword>
<comment type="pathway">
    <text evidence="9">Protein modification; lipoprotein biosynthesis (N-acyl transfer).</text>
</comment>
<evidence type="ECO:0000256" key="7">
    <source>
        <dbReference type="ARBA" id="ARBA00023136"/>
    </source>
</evidence>
<keyword evidence="5 9" id="KW-0812">Transmembrane</keyword>
<dbReference type="EC" id="2.3.1.269" evidence="9"/>